<protein>
    <submittedName>
        <fullName evidence="1">Uncharacterized protein</fullName>
    </submittedName>
</protein>
<organism evidence="1">
    <name type="scientific">Anguilla anguilla</name>
    <name type="common">European freshwater eel</name>
    <name type="synonym">Muraena anguilla</name>
    <dbReference type="NCBI Taxonomy" id="7936"/>
    <lineage>
        <taxon>Eukaryota</taxon>
        <taxon>Metazoa</taxon>
        <taxon>Chordata</taxon>
        <taxon>Craniata</taxon>
        <taxon>Vertebrata</taxon>
        <taxon>Euteleostomi</taxon>
        <taxon>Actinopterygii</taxon>
        <taxon>Neopterygii</taxon>
        <taxon>Teleostei</taxon>
        <taxon>Anguilliformes</taxon>
        <taxon>Anguillidae</taxon>
        <taxon>Anguilla</taxon>
    </lineage>
</organism>
<reference evidence="1" key="2">
    <citation type="journal article" date="2015" name="Fish Shellfish Immunol.">
        <title>Early steps in the European eel (Anguilla anguilla)-Vibrio vulnificus interaction in the gills: Role of the RtxA13 toxin.</title>
        <authorList>
            <person name="Callol A."/>
            <person name="Pajuelo D."/>
            <person name="Ebbesson L."/>
            <person name="Teles M."/>
            <person name="MacKenzie S."/>
            <person name="Amaro C."/>
        </authorList>
    </citation>
    <scope>NUCLEOTIDE SEQUENCE</scope>
</reference>
<sequence>MQPAKCAVSTPTGREWVLLLLQDYFKAGSALTYIKK</sequence>
<reference evidence="1" key="1">
    <citation type="submission" date="2014-11" db="EMBL/GenBank/DDBJ databases">
        <authorList>
            <person name="Amaro Gonzalez C."/>
        </authorList>
    </citation>
    <scope>NUCLEOTIDE SEQUENCE</scope>
</reference>
<dbReference type="EMBL" id="GBXM01012357">
    <property type="protein sequence ID" value="JAH96220.1"/>
    <property type="molecule type" value="Transcribed_RNA"/>
</dbReference>
<accession>A0A0E9X2U4</accession>
<dbReference type="AlphaFoldDB" id="A0A0E9X2U4"/>
<proteinExistence type="predicted"/>
<name>A0A0E9X2U4_ANGAN</name>
<evidence type="ECO:0000313" key="1">
    <source>
        <dbReference type="EMBL" id="JAH96220.1"/>
    </source>
</evidence>